<comment type="caution">
    <text evidence="4">The sequence shown here is derived from an EMBL/GenBank/DDBJ whole genome shotgun (WGS) entry which is preliminary data.</text>
</comment>
<proteinExistence type="inferred from homology"/>
<dbReference type="AlphaFoldDB" id="A0A4R3NUT4"/>
<organism evidence="4 5">
    <name type="scientific">Martelella mediterranea</name>
    <dbReference type="NCBI Taxonomy" id="293089"/>
    <lineage>
        <taxon>Bacteria</taxon>
        <taxon>Pseudomonadati</taxon>
        <taxon>Pseudomonadota</taxon>
        <taxon>Alphaproteobacteria</taxon>
        <taxon>Hyphomicrobiales</taxon>
        <taxon>Aurantimonadaceae</taxon>
        <taxon>Martelella</taxon>
    </lineage>
</organism>
<keyword evidence="5" id="KW-1185">Reference proteome</keyword>
<dbReference type="GO" id="GO:0003723">
    <property type="term" value="F:RNA binding"/>
    <property type="evidence" value="ECO:0007669"/>
    <property type="project" value="InterPro"/>
</dbReference>
<gene>
    <name evidence="4" type="ORF">EDC90_100929</name>
</gene>
<dbReference type="Pfam" id="PF00445">
    <property type="entry name" value="Ribonuclease_T2"/>
    <property type="match status" value="1"/>
</dbReference>
<accession>A0A4R3NUT4</accession>
<dbReference type="Proteomes" id="UP000295097">
    <property type="component" value="Unassembled WGS sequence"/>
</dbReference>
<dbReference type="PROSITE" id="PS00530">
    <property type="entry name" value="RNASE_T2_1"/>
    <property type="match status" value="1"/>
</dbReference>
<dbReference type="InterPro" id="IPR036430">
    <property type="entry name" value="RNase_T2-like_sf"/>
</dbReference>
<sequence>MRQLVAALIGIVGLSAASPALAAKTDALLAVSWQPAFCEGHSDRAECKSQTSARYDASHFSLHGLWPMNDEYCGVSDAERATDESGAWSKLPALSLSSDLEAELKKVMPGVQSNLQRHEWVKHGTCTRFTPENYYQTATELLNQLNGSVVAELFKSHIGKQLSSDEIVKAFDSAFGRNAGRRVKVSCVSDGNRVLIDEITIGLSKQYAPGTSLEDLIQGAGSTSIGCDGGIVDAAGLQ</sequence>
<dbReference type="GO" id="GO:0006401">
    <property type="term" value="P:RNA catabolic process"/>
    <property type="evidence" value="ECO:0007669"/>
    <property type="project" value="TreeGrafter"/>
</dbReference>
<dbReference type="InterPro" id="IPR033130">
    <property type="entry name" value="RNase_T2_His_AS_2"/>
</dbReference>
<dbReference type="EMBL" id="SMAR01000009">
    <property type="protein sequence ID" value="TCT40307.1"/>
    <property type="molecule type" value="Genomic_DNA"/>
</dbReference>
<dbReference type="PANTHER" id="PTHR11240">
    <property type="entry name" value="RIBONUCLEASE T2"/>
    <property type="match status" value="1"/>
</dbReference>
<protein>
    <submittedName>
        <fullName evidence="4">Ribonuclease T2</fullName>
    </submittedName>
</protein>
<dbReference type="GO" id="GO:0033897">
    <property type="term" value="F:ribonuclease T2 activity"/>
    <property type="evidence" value="ECO:0007669"/>
    <property type="project" value="InterPro"/>
</dbReference>
<dbReference type="RefSeq" id="WP_132310319.1">
    <property type="nucleotide sequence ID" value="NZ_SMAR01000009.1"/>
</dbReference>
<keyword evidence="3" id="KW-0732">Signal</keyword>
<name>A0A4R3NUT4_9HYPH</name>
<dbReference type="InterPro" id="IPR018188">
    <property type="entry name" value="RNase_T2_His_AS_1"/>
</dbReference>
<dbReference type="InterPro" id="IPR001568">
    <property type="entry name" value="RNase_T2-like"/>
</dbReference>
<evidence type="ECO:0000256" key="2">
    <source>
        <dbReference type="RuleBase" id="RU004328"/>
    </source>
</evidence>
<reference evidence="4 5" key="1">
    <citation type="submission" date="2019-03" db="EMBL/GenBank/DDBJ databases">
        <title>Freshwater and sediment microbial communities from various areas in North America, analyzing microbe dynamics in response to fracking.</title>
        <authorList>
            <person name="Lamendella R."/>
        </authorList>
    </citation>
    <scope>NUCLEOTIDE SEQUENCE [LARGE SCALE GENOMIC DNA]</scope>
    <source>
        <strain evidence="4 5">175.2</strain>
    </source>
</reference>
<evidence type="ECO:0000256" key="3">
    <source>
        <dbReference type="SAM" id="SignalP"/>
    </source>
</evidence>
<dbReference type="PANTHER" id="PTHR11240:SF22">
    <property type="entry name" value="RIBONUCLEASE T2"/>
    <property type="match status" value="1"/>
</dbReference>
<evidence type="ECO:0000313" key="5">
    <source>
        <dbReference type="Proteomes" id="UP000295097"/>
    </source>
</evidence>
<feature type="signal peptide" evidence="3">
    <location>
        <begin position="1"/>
        <end position="22"/>
    </location>
</feature>
<dbReference type="SUPFAM" id="SSF55895">
    <property type="entry name" value="Ribonuclease Rh-like"/>
    <property type="match status" value="1"/>
</dbReference>
<dbReference type="Gene3D" id="3.90.730.10">
    <property type="entry name" value="Ribonuclease T2-like"/>
    <property type="match status" value="1"/>
</dbReference>
<evidence type="ECO:0000313" key="4">
    <source>
        <dbReference type="EMBL" id="TCT40307.1"/>
    </source>
</evidence>
<feature type="chain" id="PRO_5020678764" evidence="3">
    <location>
        <begin position="23"/>
        <end position="238"/>
    </location>
</feature>
<dbReference type="PROSITE" id="PS00531">
    <property type="entry name" value="RNASE_T2_2"/>
    <property type="match status" value="1"/>
</dbReference>
<comment type="similarity">
    <text evidence="1 2">Belongs to the RNase T2 family.</text>
</comment>
<dbReference type="OrthoDB" id="4720638at2"/>
<evidence type="ECO:0000256" key="1">
    <source>
        <dbReference type="ARBA" id="ARBA00007469"/>
    </source>
</evidence>